<evidence type="ECO:0000313" key="8">
    <source>
        <dbReference type="Proteomes" id="UP000008080"/>
    </source>
</evidence>
<dbReference type="AlphaFoldDB" id="Q6MJE6"/>
<dbReference type="eggNOG" id="COG1404">
    <property type="taxonomic scope" value="Bacteria"/>
</dbReference>
<comment type="similarity">
    <text evidence="1 5">Belongs to the peptidase S8 family.</text>
</comment>
<accession>Q6MJE6</accession>
<dbReference type="InterPro" id="IPR050131">
    <property type="entry name" value="Peptidase_S8_subtilisin-like"/>
</dbReference>
<proteinExistence type="inferred from homology"/>
<dbReference type="STRING" id="264462.Bd2832"/>
<dbReference type="Pfam" id="PF00082">
    <property type="entry name" value="Peptidase_S8"/>
    <property type="match status" value="1"/>
</dbReference>
<evidence type="ECO:0000256" key="2">
    <source>
        <dbReference type="ARBA" id="ARBA00022670"/>
    </source>
</evidence>
<dbReference type="Gene3D" id="3.40.50.200">
    <property type="entry name" value="Peptidase S8/S53 domain"/>
    <property type="match status" value="1"/>
</dbReference>
<dbReference type="Proteomes" id="UP000008080">
    <property type="component" value="Chromosome"/>
</dbReference>
<dbReference type="InterPro" id="IPR000209">
    <property type="entry name" value="Peptidase_S8/S53_dom"/>
</dbReference>
<keyword evidence="2 5" id="KW-0645">Protease</keyword>
<dbReference type="GO" id="GO:0006508">
    <property type="term" value="P:proteolysis"/>
    <property type="evidence" value="ECO:0007669"/>
    <property type="project" value="UniProtKB-KW"/>
</dbReference>
<evidence type="ECO:0000256" key="4">
    <source>
        <dbReference type="ARBA" id="ARBA00022825"/>
    </source>
</evidence>
<evidence type="ECO:0000256" key="3">
    <source>
        <dbReference type="ARBA" id="ARBA00022801"/>
    </source>
</evidence>
<reference evidence="7 8" key="1">
    <citation type="journal article" date="2004" name="Science">
        <title>A predator unmasked: life cycle of Bdellovibrio bacteriovorus from a genomic perspective.</title>
        <authorList>
            <person name="Rendulic S."/>
            <person name="Jagtap P."/>
            <person name="Rosinus A."/>
            <person name="Eppinger M."/>
            <person name="Baar C."/>
            <person name="Lanz C."/>
            <person name="Keller H."/>
            <person name="Lambert C."/>
            <person name="Evans K.J."/>
            <person name="Goesmann A."/>
            <person name="Meyer F."/>
            <person name="Sockett R.E."/>
            <person name="Schuster S.C."/>
        </authorList>
    </citation>
    <scope>NUCLEOTIDE SEQUENCE [LARGE SCALE GENOMIC DNA]</scope>
    <source>
        <strain evidence="8">ATCC 15356 / DSM 50701 / NCIMB 9529 / HD100</strain>
    </source>
</reference>
<dbReference type="CDD" id="cd00306">
    <property type="entry name" value="Peptidases_S8_S53"/>
    <property type="match status" value="1"/>
</dbReference>
<protein>
    <recommendedName>
        <fullName evidence="6">Peptidase S8/S53 domain-containing protein</fullName>
    </recommendedName>
</protein>
<evidence type="ECO:0000313" key="7">
    <source>
        <dbReference type="EMBL" id="CAE80614.1"/>
    </source>
</evidence>
<feature type="domain" description="Peptidase S8/S53" evidence="6">
    <location>
        <begin position="106"/>
        <end position="328"/>
    </location>
</feature>
<dbReference type="KEGG" id="bba:Bd2832"/>
<dbReference type="SUPFAM" id="SSF52743">
    <property type="entry name" value="Subtilisin-like"/>
    <property type="match status" value="1"/>
</dbReference>
<dbReference type="InterPro" id="IPR036852">
    <property type="entry name" value="Peptidase_S8/S53_dom_sf"/>
</dbReference>
<dbReference type="GO" id="GO:0004252">
    <property type="term" value="F:serine-type endopeptidase activity"/>
    <property type="evidence" value="ECO:0007669"/>
    <property type="project" value="UniProtKB-UniRule"/>
</dbReference>
<gene>
    <name evidence="7" type="ordered locus">Bd2832</name>
</gene>
<feature type="active site" description="Charge relay system" evidence="5">
    <location>
        <position position="286"/>
    </location>
</feature>
<dbReference type="PANTHER" id="PTHR43806">
    <property type="entry name" value="PEPTIDASE S8"/>
    <property type="match status" value="1"/>
</dbReference>
<feature type="active site" description="Charge relay system" evidence="5">
    <location>
        <position position="141"/>
    </location>
</feature>
<dbReference type="PANTHER" id="PTHR43806:SF11">
    <property type="entry name" value="CEREVISIN-RELATED"/>
    <property type="match status" value="1"/>
</dbReference>
<dbReference type="PROSITE" id="PS51892">
    <property type="entry name" value="SUBTILASE"/>
    <property type="match status" value="1"/>
</dbReference>
<dbReference type="EMBL" id="BX842653">
    <property type="protein sequence ID" value="CAE80614.1"/>
    <property type="molecule type" value="Genomic_DNA"/>
</dbReference>
<organism evidence="7 8">
    <name type="scientific">Bdellovibrio bacteriovorus (strain ATCC 15356 / DSM 50701 / NCIMB 9529 / HD100)</name>
    <dbReference type="NCBI Taxonomy" id="264462"/>
    <lineage>
        <taxon>Bacteria</taxon>
        <taxon>Pseudomonadati</taxon>
        <taxon>Bdellovibrionota</taxon>
        <taxon>Bdellovibrionia</taxon>
        <taxon>Bdellovibrionales</taxon>
        <taxon>Pseudobdellovibrionaceae</taxon>
        <taxon>Bdellovibrio</taxon>
    </lineage>
</organism>
<evidence type="ECO:0000256" key="5">
    <source>
        <dbReference type="PROSITE-ProRule" id="PRU01240"/>
    </source>
</evidence>
<keyword evidence="4 5" id="KW-0720">Serine protease</keyword>
<name>Q6MJE6_BDEBA</name>
<sequence>MTNPAGIHGARQLLSLGFVVLALGGHAQCILKAHRGLSMKNKKSRILACLLVLLNTLRAGAFVELEKRHPVEVEDGRLTPFWAQEYIGADLVKEEMRQMPNLPRVPVAVYDVGFEKEHINLAFDIPVDRAMNGNRPMKGHHGTSVASLINGQGMVSVSEVVNYVQLKRVSPAVFYFGAVRELKDLPVKPQVISNSMGWTSESVLELATEVDQMGIIWVMAAGNDHPNEIAAHERAAPVISVGSYSPRGLQTLSSQESEQLDILAPADEYQAAIDGHGQEVLFGETSGATPLVSGSIANAKALIPSLSRAQIESLIERTAIRSFHSLYSEKNKAGLFNAYRFFKVVQRLHSVCGTSASCVQAQMDKRQNYLFDSSALSPRIQSVCKSRNSLSKEEMKSLRAQYLLNAEQTRYARLLACVYRNEGYSINADYYENIALIHENPQALQNKVQTQAVQAVLQGYTASAALRDLQILNDSFREALLKVLSGETGMEEYQGRDLLKAYEETGRVVLPAAL</sequence>
<evidence type="ECO:0000256" key="1">
    <source>
        <dbReference type="ARBA" id="ARBA00011073"/>
    </source>
</evidence>
<feature type="active site" description="Charge relay system" evidence="5">
    <location>
        <position position="111"/>
    </location>
</feature>
<dbReference type="HOGENOM" id="CLU_592729_0_0_7"/>
<keyword evidence="8" id="KW-1185">Reference proteome</keyword>
<keyword evidence="3 5" id="KW-0378">Hydrolase</keyword>
<evidence type="ECO:0000259" key="6">
    <source>
        <dbReference type="Pfam" id="PF00082"/>
    </source>
</evidence>